<dbReference type="EMBL" id="LJSK01000147">
    <property type="protein sequence ID" value="KPI86131.1"/>
    <property type="molecule type" value="Genomic_DNA"/>
</dbReference>
<reference evidence="2 3" key="1">
    <citation type="journal article" date="2015" name="PLoS Pathog.">
        <title>Leptomonas seymouri: Adaptations to the Dixenous Life Cycle Analyzed by Genome Sequencing, Transcriptome Profiling and Co-infection with Leishmania donovani.</title>
        <authorList>
            <person name="Kraeva N."/>
            <person name="Butenko A."/>
            <person name="Hlavacova J."/>
            <person name="Kostygov A."/>
            <person name="Myskova J."/>
            <person name="Grybchuk D."/>
            <person name="Lestinova T."/>
            <person name="Votypka J."/>
            <person name="Volf P."/>
            <person name="Opperdoes F."/>
            <person name="Flegontov P."/>
            <person name="Lukes J."/>
            <person name="Yurchenko V."/>
        </authorList>
    </citation>
    <scope>NUCLEOTIDE SEQUENCE [LARGE SCALE GENOMIC DNA]</scope>
    <source>
        <strain evidence="2 3">ATCC 30220</strain>
    </source>
</reference>
<comment type="caution">
    <text evidence="2">The sequence shown here is derived from an EMBL/GenBank/DDBJ whole genome shotgun (WGS) entry which is preliminary data.</text>
</comment>
<keyword evidence="3" id="KW-1185">Reference proteome</keyword>
<dbReference type="OrthoDB" id="252618at2759"/>
<feature type="region of interest" description="Disordered" evidence="1">
    <location>
        <begin position="331"/>
        <end position="350"/>
    </location>
</feature>
<organism evidence="2 3">
    <name type="scientific">Leptomonas seymouri</name>
    <dbReference type="NCBI Taxonomy" id="5684"/>
    <lineage>
        <taxon>Eukaryota</taxon>
        <taxon>Discoba</taxon>
        <taxon>Euglenozoa</taxon>
        <taxon>Kinetoplastea</taxon>
        <taxon>Metakinetoplastina</taxon>
        <taxon>Trypanosomatida</taxon>
        <taxon>Trypanosomatidae</taxon>
        <taxon>Leishmaniinae</taxon>
        <taxon>Leptomonas</taxon>
    </lineage>
</organism>
<evidence type="ECO:0000313" key="3">
    <source>
        <dbReference type="Proteomes" id="UP000038009"/>
    </source>
</evidence>
<dbReference type="VEuPathDB" id="TriTrypDB:Lsey_0147_0190"/>
<accession>A0A0N1I4D6</accession>
<feature type="region of interest" description="Disordered" evidence="1">
    <location>
        <begin position="647"/>
        <end position="666"/>
    </location>
</feature>
<evidence type="ECO:0000313" key="2">
    <source>
        <dbReference type="EMBL" id="KPI86131.1"/>
    </source>
</evidence>
<name>A0A0N1I4D6_LEPSE</name>
<dbReference type="AlphaFoldDB" id="A0A0N1I4D6"/>
<feature type="compositionally biased region" description="Polar residues" evidence="1">
    <location>
        <begin position="238"/>
        <end position="254"/>
    </location>
</feature>
<protein>
    <submittedName>
        <fullName evidence="2">Uncharacterized protein</fullName>
    </submittedName>
</protein>
<evidence type="ECO:0000256" key="1">
    <source>
        <dbReference type="SAM" id="MobiDB-lite"/>
    </source>
</evidence>
<gene>
    <name evidence="2" type="ORF">ABL78_4823</name>
</gene>
<feature type="region of interest" description="Disordered" evidence="1">
    <location>
        <begin position="235"/>
        <end position="266"/>
    </location>
</feature>
<proteinExistence type="predicted"/>
<dbReference type="OMA" id="GFWTCAG"/>
<dbReference type="Proteomes" id="UP000038009">
    <property type="component" value="Unassembled WGS sequence"/>
</dbReference>
<sequence>MDVKLSTIVSRFPFPFRHLHDDDEEDWSAGNAAVRGVRRDAPVTVSSHPTEEGMDGAYAYVPKAAAASPTPSTEAHRLAASRKRVSRGEESLDLTKLASCMWNAELQRSATTAAPTVCVLRPPPFVFDNTAYRGASVYVLPSGVVRLVTYGSVAATQRIARRVQQMLSEAYWPPAARSAAREERRLLRAVFDTESFGGPHGTLREVPQATESVGGGLSLAAALSSDDLRSAALFQRTRPPSQTGRASCVAASQRNPKETKDMSQTTPAVDACKSLDESLKVDFIQSVATPRWGELAGLREVLFAESNARSNAEAAPPVVSEGVAVGQTRSLADAHGTRSAPSAISEDEVTGPDQAQGLKAVIPLNAVRASVNVRGDAPLAWWGWYLAASSQRGSDGHLMASSPDTGPRVVSADVASTKDQGEKSLATTAAATEQVDGTSRFWTCAGHREVSPTSPHAVLFVRYLQHKRVLVAHHVVSFKVRRNASQSSIQLLLEWNSAAPPPPSALSTQQPGLMALRVSLQSSRGLPPGSANVATTSTAAKAGDDANPRAVHASGAMQPASAVAACPQQPNEAWAPEASVSHLFLESTFIAESVMPYGLELARASTGREDDVSALPARNVSSLGPSAPPLEKAESLPLAASALGDSERGSVLTGVPPLERQPLKTGANESFLSHGVSLRQQTRTTEKAAAATAEQVSCLIHRTGRVQLSTGTEAAIHQVCEVLLIPFLMATAEMVW</sequence>